<dbReference type="AlphaFoldDB" id="A0A521CH05"/>
<sequence>MKSLKYFFFLLLAYNQYYSQNKVLIDTLSKYDYLELEEKFYNYKDNNKIKESKIIAEYYLKKAKKAMIINNIAEGYVFMQYNQNLAASLKYIDSLESISDRLHDNRYPARIYLLRGKLYFGYDNEKLALDNFVIALSHAKEKNNKRQIAIADLQIAYLNGYIGKHKETVKMLEYYYGHPEFLTAQDIEHIQISLSDAYIDIYEYDKALKLIKEGLNDASKNNAVIRYNKYLILLGRYNLETKNYSNAISDLEICKKYFFKNNLDFDTNYTMLYLGESYIKSNKKDKAAENFIKIDSIIQKTNNTFPELRDVYTYLVDYYKEKKDKEKQLYYIERFLTVDKILDSQFKYISRELPRKYDAPKLLKEKENIINDLEKKKYFLFSGLGILLLELIAVGFFFYKSKKSEKKYQKIAQDLIKSIHKKKSEIEEKEERKDFIPSKIEIASKIEKSVIRNISENTVQKILKELERFENNELFLQKGITLSSLAKDFKTNSAYLSDVVNTYKEKNFASYLNDLRIDYALKRLVQDKKFRSYKLTVIAEELGYNNEQAFALAFRKKTGTILRTYIKEIDQSQE</sequence>
<dbReference type="SMART" id="SM00342">
    <property type="entry name" value="HTH_ARAC"/>
    <property type="match status" value="1"/>
</dbReference>
<evidence type="ECO:0000256" key="1">
    <source>
        <dbReference type="SAM" id="Coils"/>
    </source>
</evidence>
<organism evidence="4 5">
    <name type="scientific">Chryseobacterium rhizoplanae</name>
    <dbReference type="NCBI Taxonomy" id="1609531"/>
    <lineage>
        <taxon>Bacteria</taxon>
        <taxon>Pseudomonadati</taxon>
        <taxon>Bacteroidota</taxon>
        <taxon>Flavobacteriia</taxon>
        <taxon>Flavobacteriales</taxon>
        <taxon>Weeksellaceae</taxon>
        <taxon>Chryseobacterium group</taxon>
        <taxon>Chryseobacterium</taxon>
    </lineage>
</organism>
<feature type="domain" description="HTH araC/xylS-type" evidence="3">
    <location>
        <begin position="460"/>
        <end position="568"/>
    </location>
</feature>
<keyword evidence="1" id="KW-0175">Coiled coil</keyword>
<dbReference type="RefSeq" id="WP_142717608.1">
    <property type="nucleotide sequence ID" value="NZ_FXTC01000003.1"/>
</dbReference>
<name>A0A521CH05_9FLAO</name>
<keyword evidence="2" id="KW-0812">Transmembrane</keyword>
<dbReference type="Gene3D" id="1.10.10.60">
    <property type="entry name" value="Homeodomain-like"/>
    <property type="match status" value="2"/>
</dbReference>
<feature type="coiled-coil region" evidence="1">
    <location>
        <begin position="412"/>
        <end position="472"/>
    </location>
</feature>
<keyword evidence="2" id="KW-0472">Membrane</keyword>
<dbReference type="PROSITE" id="PS01124">
    <property type="entry name" value="HTH_ARAC_FAMILY_2"/>
    <property type="match status" value="1"/>
</dbReference>
<dbReference type="GO" id="GO:0003700">
    <property type="term" value="F:DNA-binding transcription factor activity"/>
    <property type="evidence" value="ECO:0007669"/>
    <property type="project" value="InterPro"/>
</dbReference>
<proteinExistence type="predicted"/>
<dbReference type="Pfam" id="PF12833">
    <property type="entry name" value="HTH_18"/>
    <property type="match status" value="1"/>
</dbReference>
<keyword evidence="5" id="KW-1185">Reference proteome</keyword>
<dbReference type="InterPro" id="IPR011990">
    <property type="entry name" value="TPR-like_helical_dom_sf"/>
</dbReference>
<protein>
    <submittedName>
        <fullName evidence="4">Helix-turn-helix domain-containing protein</fullName>
    </submittedName>
</protein>
<gene>
    <name evidence="4" type="ORF">SAMN06265171_10334</name>
</gene>
<dbReference type="Gene3D" id="1.25.40.10">
    <property type="entry name" value="Tetratricopeptide repeat domain"/>
    <property type="match status" value="1"/>
</dbReference>
<evidence type="ECO:0000313" key="5">
    <source>
        <dbReference type="Proteomes" id="UP000316916"/>
    </source>
</evidence>
<accession>A0A521CH05</accession>
<evidence type="ECO:0000313" key="4">
    <source>
        <dbReference type="EMBL" id="SMO58692.1"/>
    </source>
</evidence>
<keyword evidence="2" id="KW-1133">Transmembrane helix</keyword>
<feature type="transmembrane region" description="Helical" evidence="2">
    <location>
        <begin position="378"/>
        <end position="399"/>
    </location>
</feature>
<dbReference type="EMBL" id="FXTC01000003">
    <property type="protein sequence ID" value="SMO58692.1"/>
    <property type="molecule type" value="Genomic_DNA"/>
</dbReference>
<evidence type="ECO:0000256" key="2">
    <source>
        <dbReference type="SAM" id="Phobius"/>
    </source>
</evidence>
<evidence type="ECO:0000259" key="3">
    <source>
        <dbReference type="PROSITE" id="PS01124"/>
    </source>
</evidence>
<dbReference type="SUPFAM" id="SSF48452">
    <property type="entry name" value="TPR-like"/>
    <property type="match status" value="1"/>
</dbReference>
<dbReference type="Proteomes" id="UP000316916">
    <property type="component" value="Unassembled WGS sequence"/>
</dbReference>
<reference evidence="4 5" key="1">
    <citation type="submission" date="2017-05" db="EMBL/GenBank/DDBJ databases">
        <authorList>
            <person name="Varghese N."/>
            <person name="Submissions S."/>
        </authorList>
    </citation>
    <scope>NUCLEOTIDE SEQUENCE [LARGE SCALE GENOMIC DNA]</scope>
    <source>
        <strain evidence="4 5">DSM 29371</strain>
    </source>
</reference>
<dbReference type="InterPro" id="IPR018060">
    <property type="entry name" value="HTH_AraC"/>
</dbReference>
<dbReference type="GO" id="GO:0043565">
    <property type="term" value="F:sequence-specific DNA binding"/>
    <property type="evidence" value="ECO:0007669"/>
    <property type="project" value="InterPro"/>
</dbReference>